<feature type="compositionally biased region" description="Basic and acidic residues" evidence="7">
    <location>
        <begin position="1202"/>
        <end position="1212"/>
    </location>
</feature>
<feature type="domain" description="THO complex subunit 2 N-terminal" evidence="10">
    <location>
        <begin position="36"/>
        <end position="396"/>
    </location>
</feature>
<dbReference type="PANTHER" id="PTHR21597">
    <property type="entry name" value="THO2 PROTEIN"/>
    <property type="match status" value="1"/>
</dbReference>
<feature type="compositionally biased region" description="Basic and acidic residues" evidence="7">
    <location>
        <begin position="1439"/>
        <end position="1450"/>
    </location>
</feature>
<evidence type="ECO:0000259" key="10">
    <source>
        <dbReference type="Pfam" id="PF16134"/>
    </source>
</evidence>
<dbReference type="GO" id="GO:0000445">
    <property type="term" value="C:THO complex part of transcription export complex"/>
    <property type="evidence" value="ECO:0007669"/>
    <property type="project" value="TreeGrafter"/>
</dbReference>
<dbReference type="Proteomes" id="UP000549394">
    <property type="component" value="Unassembled WGS sequence"/>
</dbReference>
<feature type="compositionally biased region" description="Basic and acidic residues" evidence="7">
    <location>
        <begin position="1289"/>
        <end position="1317"/>
    </location>
</feature>
<dbReference type="InterPro" id="IPR021726">
    <property type="entry name" value="THO_THOC2_N"/>
</dbReference>
<evidence type="ECO:0000256" key="1">
    <source>
        <dbReference type="ARBA" id="ARBA00004123"/>
    </source>
</evidence>
<evidence type="ECO:0000259" key="9">
    <source>
        <dbReference type="Pfam" id="PF11732"/>
    </source>
</evidence>
<comment type="similarity">
    <text evidence="2">Belongs to the THOC2 family.</text>
</comment>
<feature type="domain" description="THO complex subunitTHOC2 N-terminal" evidence="9">
    <location>
        <begin position="568"/>
        <end position="643"/>
    </location>
</feature>
<dbReference type="PANTHER" id="PTHR21597:SF0">
    <property type="entry name" value="THO COMPLEX SUBUNIT 2"/>
    <property type="match status" value="1"/>
</dbReference>
<dbReference type="GO" id="GO:0003729">
    <property type="term" value="F:mRNA binding"/>
    <property type="evidence" value="ECO:0007669"/>
    <property type="project" value="TreeGrafter"/>
</dbReference>
<evidence type="ECO:0000256" key="6">
    <source>
        <dbReference type="SAM" id="Coils"/>
    </source>
</evidence>
<dbReference type="InterPro" id="IPR032302">
    <property type="entry name" value="THOC2_N"/>
</dbReference>
<dbReference type="Pfam" id="PF11732">
    <property type="entry name" value="Thoc2"/>
    <property type="match status" value="1"/>
</dbReference>
<keyword evidence="4" id="KW-0539">Nucleus</keyword>
<dbReference type="Pfam" id="PF16134">
    <property type="entry name" value="THOC2_N"/>
    <property type="match status" value="2"/>
</dbReference>
<feature type="region of interest" description="Disordered" evidence="7">
    <location>
        <begin position="1174"/>
        <end position="1580"/>
    </location>
</feature>
<dbReference type="GO" id="GO:0006406">
    <property type="term" value="P:mRNA export from nucleus"/>
    <property type="evidence" value="ECO:0007669"/>
    <property type="project" value="InterPro"/>
</dbReference>
<comment type="subunit">
    <text evidence="5">Component of the THO subcomplex, which is composed of THOC1, THOC2, THOC3, THOC5, THOC6 and THOC7. The THO subcomplex interacts with DDX39B to form the THO-DDX39B complex which multimerizes into a 28-subunit tetrameric assembly. Component of the transcription/export (TREX) complex at least composed of ALYREF/THOC4, DDX39B, SARNP/CIP29, CHTOP and the THO subcomplex; in the complex interacts with THOC1, THOC3, THOC5, THOC7 and DDX39B. TREX seems to have a dynamic structure involving ATP-dependent remodeling. Interacts with POLDIP3 and ZC3H11A.</text>
</comment>
<feature type="coiled-coil region" evidence="6">
    <location>
        <begin position="914"/>
        <end position="944"/>
    </location>
</feature>
<keyword evidence="12" id="KW-1185">Reference proteome</keyword>
<feature type="compositionally biased region" description="Basic and acidic residues" evidence="7">
    <location>
        <begin position="1394"/>
        <end position="1410"/>
    </location>
</feature>
<evidence type="ECO:0000313" key="12">
    <source>
        <dbReference type="Proteomes" id="UP000549394"/>
    </source>
</evidence>
<feature type="compositionally biased region" description="Basic and acidic residues" evidence="7">
    <location>
        <begin position="1417"/>
        <end position="1429"/>
    </location>
</feature>
<proteinExistence type="inferred from homology"/>
<feature type="domain" description="THO complex subunit 2 N-terminal" evidence="10">
    <location>
        <begin position="420"/>
        <end position="566"/>
    </location>
</feature>
<evidence type="ECO:0000259" key="8">
    <source>
        <dbReference type="Pfam" id="PF11262"/>
    </source>
</evidence>
<sequence length="1580" mass="182428">MATTSGSGDSKNRNFISTQPFINDCQRKVREGSISNPGAEKDVRLCLSSFIGNYCQGIYRLENAVPAIKEVCNMHQAIPSLMADIFSVFDSMTLSQQQTRNEDRQRFIKLLPQCFEIVPEGVLKERLDVETLTELKILESKEKFNKNYIKIKTKMFYKQLKFNLLREESEGFSKLMTELHQDFSSETAPSTRQMLETIQSLIGCFNIDPNRVLDIILEMFEKQLEHEKFFCELLTEYSADHLALADLLGFKFKYYVTENQQTPTSLYKLSALLIYNELLPCHAIYQQLGPHDDEILELHRKELADSKSYVRKTNTVSLQVENEDAKEDDVVCNTPADNQKIGVIQYLLEIGDWTHAKQLIDRLPAYFATSNCDVAKALCKIGHKALEPLYSKIEKNITSCAVSNRRPYDCITKAIESIRVNTVLELREKLFPVLCYLGPHASNDPTLLFKICRLCSCFLKQREKSLKEKGSTTDEYENIYRGILTIVDEVLLPSLSLLPSNYPLSEEIWSVLKYYTYQNRYRMYGQWKNESYIVHPKLMRAKADCLKKSKHSMRRLAKENVKTIGRQLGKLSHSNPAILFEYILSQIQTFDNLIGPVADSLKYLSSLSADLLAYIIIEALASPEKERMKHDDTNISTWLQSLANFSATIFKKYPIDLSGILQYVANQLKANKSLDLLVLREILQRMANVEVSEEITDEQLECLYGGELLKSEGGNFLTPKNIKRSCQRLRESLIDNNLDIALSLLMAQQRSCIVFTTKEHSEETHVKLLGKVYDQCNDTLYQFTAFVTTQVSMDELETKLPSLEELITTYNVTPDVAFALYRPYLTHSIAKVNEKESFQTAIEQILRPLETSLTTVRLCNDLTLQCYLIFWTLQKSDLTVPEAAYDRQIQLFKQQKQGLENSNEVGGSKRKREMDRCSANIEKLKEEEKKQREHVDRVREYLKKAKDTWFALKTSRNATVSEFLQVCIFPRACFSAVDALYCAEFVKTLHHLETPNFSTLIFFDRVFCDMTYCVTSRTENEAHRYGRFLCSLLETIMHWHKDEANFDKECAATPGFITNFRAAVKSASDHLDYQNYRHVVHKWHFSITKAMVACLESNNYIQIRNALIILTRILPHYPKVVKFGLALERRIDRMCQEEKEKRPDLHVLGTGYSGQLKAKKKFWIQEEQFHARESQKKNLAAKVNGVKKDGKNQTADPKGSSKKQETYVKKSDALSTNSPLDKLSPSSPKVDEKRQRTVKMTKIKEIDNNSSKIEQTTEDRKATKRKIDKTEHQASAEGKISQKQSDFMGIKKREEYIEKVKAEKDVAREKERSKAEIKMASSEQSTTKESSRQRIKETQSDQWADSRESSRSMGASEKEKRRKLVVEDEGRSSNIQKRNTESGASPNNLFGCAEVKRGSGEKKRRIDSSPRESPQYFDDRRSSRSDNSHRQISPPRRISPNEENFRDVRATKRNTKNLRRDNSPTNLFYDRSERRNDDRTEGRIAERDSVRKREHPEQQYHLDLKRRKPSSAPFHEPIETEDNINEQRRSARHISREKRDITFDDGSAMSGVTKRDKLSKAGSTDEEVSKREKKMKKTKK</sequence>
<feature type="compositionally biased region" description="Basic and acidic residues" evidence="7">
    <location>
        <begin position="1329"/>
        <end position="1371"/>
    </location>
</feature>
<accession>A0A7I8W925</accession>
<dbReference type="OrthoDB" id="29024at2759"/>
<dbReference type="InterPro" id="IPR040007">
    <property type="entry name" value="Tho2"/>
</dbReference>
<feature type="compositionally biased region" description="Polar residues" evidence="7">
    <location>
        <begin position="1372"/>
        <end position="1388"/>
    </location>
</feature>
<feature type="compositionally biased region" description="Low complexity" evidence="7">
    <location>
        <begin position="1218"/>
        <end position="1228"/>
    </location>
</feature>
<evidence type="ECO:0000256" key="5">
    <source>
        <dbReference type="ARBA" id="ARBA00047033"/>
    </source>
</evidence>
<evidence type="ECO:0000313" key="11">
    <source>
        <dbReference type="EMBL" id="CAD5124627.1"/>
    </source>
</evidence>
<feature type="domain" description="THO complex subunitTHOC2 C-terminal" evidence="8">
    <location>
        <begin position="860"/>
        <end position="1156"/>
    </location>
</feature>
<feature type="compositionally biased region" description="Basic and acidic residues" evidence="7">
    <location>
        <begin position="1470"/>
        <end position="1503"/>
    </location>
</feature>
<evidence type="ECO:0000256" key="3">
    <source>
        <dbReference type="ARBA" id="ARBA00019596"/>
    </source>
</evidence>
<name>A0A7I8W925_9ANNE</name>
<feature type="compositionally biased region" description="Basic residues" evidence="7">
    <location>
        <begin position="1571"/>
        <end position="1580"/>
    </location>
</feature>
<keyword evidence="6" id="KW-0175">Coiled coil</keyword>
<dbReference type="GO" id="GO:0006397">
    <property type="term" value="P:mRNA processing"/>
    <property type="evidence" value="ECO:0007669"/>
    <property type="project" value="InterPro"/>
</dbReference>
<comment type="subcellular location">
    <subcellularLocation>
        <location evidence="1">Nucleus</location>
    </subcellularLocation>
</comment>
<reference evidence="11 12" key="1">
    <citation type="submission" date="2020-08" db="EMBL/GenBank/DDBJ databases">
        <authorList>
            <person name="Hejnol A."/>
        </authorList>
    </citation>
    <scope>NUCLEOTIDE SEQUENCE [LARGE SCALE GENOMIC DNA]</scope>
</reference>
<gene>
    <name evidence="11" type="ORF">DGYR_LOCUS12141</name>
</gene>
<evidence type="ECO:0000256" key="7">
    <source>
        <dbReference type="SAM" id="MobiDB-lite"/>
    </source>
</evidence>
<organism evidence="11 12">
    <name type="scientific">Dimorphilus gyrociliatus</name>
    <dbReference type="NCBI Taxonomy" id="2664684"/>
    <lineage>
        <taxon>Eukaryota</taxon>
        <taxon>Metazoa</taxon>
        <taxon>Spiralia</taxon>
        <taxon>Lophotrochozoa</taxon>
        <taxon>Annelida</taxon>
        <taxon>Polychaeta</taxon>
        <taxon>Polychaeta incertae sedis</taxon>
        <taxon>Dinophilidae</taxon>
        <taxon>Dimorphilus</taxon>
    </lineage>
</organism>
<evidence type="ECO:0000256" key="2">
    <source>
        <dbReference type="ARBA" id="ARBA00007857"/>
    </source>
</evidence>
<protein>
    <recommendedName>
        <fullName evidence="3">THO complex subunit 2</fullName>
    </recommendedName>
</protein>
<dbReference type="InterPro" id="IPR021418">
    <property type="entry name" value="THO_THOC2_C"/>
</dbReference>
<dbReference type="Pfam" id="PF11262">
    <property type="entry name" value="Tho2"/>
    <property type="match status" value="1"/>
</dbReference>
<evidence type="ECO:0000256" key="4">
    <source>
        <dbReference type="ARBA" id="ARBA00023242"/>
    </source>
</evidence>
<comment type="caution">
    <text evidence="11">The sequence shown here is derived from an EMBL/GenBank/DDBJ whole genome shotgun (WGS) entry which is preliminary data.</text>
</comment>
<dbReference type="EMBL" id="CAJFCJ010000022">
    <property type="protein sequence ID" value="CAD5124627.1"/>
    <property type="molecule type" value="Genomic_DNA"/>
</dbReference>